<accession>A0AA38BY01</accession>
<gene>
    <name evidence="1" type="ORF">KI387_033498</name>
</gene>
<dbReference type="Proteomes" id="UP000824469">
    <property type="component" value="Unassembled WGS sequence"/>
</dbReference>
<feature type="non-terminal residue" evidence="1">
    <location>
        <position position="208"/>
    </location>
</feature>
<dbReference type="EMBL" id="JAHRHJ020003813">
    <property type="protein sequence ID" value="KAH9289381.1"/>
    <property type="molecule type" value="Genomic_DNA"/>
</dbReference>
<sequence length="208" mass="23378">VAFIPMHPRAIRLAWSAMVAGIRKDSNAQRGITNPKAKEVVVNRPKLALLKPNLVTWLYSIDADFVIEPIENFLGQFAFKRNKKWENMSDHDSGHLLVTSAVWSITMTQANDHSRAGSNFKVYGVCIYLTMQHIDGSRGRSDSTFGEAYEGEVNMGEEESHYESFGHGYLLDNIYCCFSKYGIGHGIVHLLFGNCLHSIHTLSKKKAQ</sequence>
<proteinExistence type="predicted"/>
<evidence type="ECO:0000313" key="2">
    <source>
        <dbReference type="Proteomes" id="UP000824469"/>
    </source>
</evidence>
<evidence type="ECO:0000313" key="1">
    <source>
        <dbReference type="EMBL" id="KAH9289381.1"/>
    </source>
</evidence>
<organism evidence="1 2">
    <name type="scientific">Taxus chinensis</name>
    <name type="common">Chinese yew</name>
    <name type="synonym">Taxus wallichiana var. chinensis</name>
    <dbReference type="NCBI Taxonomy" id="29808"/>
    <lineage>
        <taxon>Eukaryota</taxon>
        <taxon>Viridiplantae</taxon>
        <taxon>Streptophyta</taxon>
        <taxon>Embryophyta</taxon>
        <taxon>Tracheophyta</taxon>
        <taxon>Spermatophyta</taxon>
        <taxon>Pinopsida</taxon>
        <taxon>Pinidae</taxon>
        <taxon>Conifers II</taxon>
        <taxon>Cupressales</taxon>
        <taxon>Taxaceae</taxon>
        <taxon>Taxus</taxon>
    </lineage>
</organism>
<reference evidence="1 2" key="1">
    <citation type="journal article" date="2021" name="Nat. Plants">
        <title>The Taxus genome provides insights into paclitaxel biosynthesis.</title>
        <authorList>
            <person name="Xiong X."/>
            <person name="Gou J."/>
            <person name="Liao Q."/>
            <person name="Li Y."/>
            <person name="Zhou Q."/>
            <person name="Bi G."/>
            <person name="Li C."/>
            <person name="Du R."/>
            <person name="Wang X."/>
            <person name="Sun T."/>
            <person name="Guo L."/>
            <person name="Liang H."/>
            <person name="Lu P."/>
            <person name="Wu Y."/>
            <person name="Zhang Z."/>
            <person name="Ro D.K."/>
            <person name="Shang Y."/>
            <person name="Huang S."/>
            <person name="Yan J."/>
        </authorList>
    </citation>
    <scope>NUCLEOTIDE SEQUENCE [LARGE SCALE GENOMIC DNA]</scope>
    <source>
        <strain evidence="1">Ta-2019</strain>
    </source>
</reference>
<comment type="caution">
    <text evidence="1">The sequence shown here is derived from an EMBL/GenBank/DDBJ whole genome shotgun (WGS) entry which is preliminary data.</text>
</comment>
<name>A0AA38BY01_TAXCH</name>
<dbReference type="AlphaFoldDB" id="A0AA38BY01"/>
<keyword evidence="2" id="KW-1185">Reference proteome</keyword>
<protein>
    <submittedName>
        <fullName evidence="1">Uncharacterized protein</fullName>
    </submittedName>
</protein>
<feature type="non-terminal residue" evidence="1">
    <location>
        <position position="1"/>
    </location>
</feature>